<dbReference type="EMBL" id="JBBPFD010000001">
    <property type="protein sequence ID" value="KAK7944338.1"/>
    <property type="molecule type" value="Genomic_DNA"/>
</dbReference>
<sequence>MGPCLAFRRAWTHELRQSFSQHLERERGDGNFVLYKWTPDWSTDTAGRDPYRILLQTDTNLVMYQADDTAVWRTGNFERQPHFRMRLTLTDAGRLEVTRNGVVIWDHIHGRHTE</sequence>
<gene>
    <name evidence="1" type="ORF">WMY93_000066</name>
</gene>
<evidence type="ECO:0008006" key="3">
    <source>
        <dbReference type="Google" id="ProtNLM"/>
    </source>
</evidence>
<comment type="caution">
    <text evidence="1">The sequence shown here is derived from an EMBL/GenBank/DDBJ whole genome shotgun (WGS) entry which is preliminary data.</text>
</comment>
<reference evidence="2" key="1">
    <citation type="submission" date="2024-04" db="EMBL/GenBank/DDBJ databases">
        <title>Salinicola lusitanus LLJ914,a marine bacterium isolated from the Okinawa Trough.</title>
        <authorList>
            <person name="Li J."/>
        </authorList>
    </citation>
    <scope>NUCLEOTIDE SEQUENCE [LARGE SCALE GENOMIC DNA]</scope>
</reference>
<dbReference type="Gene3D" id="2.90.10.10">
    <property type="entry name" value="Bulb-type lectin domain"/>
    <property type="match status" value="1"/>
</dbReference>
<dbReference type="SUPFAM" id="SSF51110">
    <property type="entry name" value="alpha-D-mannose-specific plant lectins"/>
    <property type="match status" value="1"/>
</dbReference>
<evidence type="ECO:0000313" key="1">
    <source>
        <dbReference type="EMBL" id="KAK7944338.1"/>
    </source>
</evidence>
<name>A0AAW0PZU5_9GOBI</name>
<accession>A0AAW0PZU5</accession>
<protein>
    <recommendedName>
        <fullName evidence="3">Bulb-type lectin domain-containing protein</fullName>
    </recommendedName>
</protein>
<dbReference type="AlphaFoldDB" id="A0AAW0PZU5"/>
<proteinExistence type="predicted"/>
<organism evidence="1 2">
    <name type="scientific">Mugilogobius chulae</name>
    <name type="common">yellowstripe goby</name>
    <dbReference type="NCBI Taxonomy" id="88201"/>
    <lineage>
        <taxon>Eukaryota</taxon>
        <taxon>Metazoa</taxon>
        <taxon>Chordata</taxon>
        <taxon>Craniata</taxon>
        <taxon>Vertebrata</taxon>
        <taxon>Euteleostomi</taxon>
        <taxon>Actinopterygii</taxon>
        <taxon>Neopterygii</taxon>
        <taxon>Teleostei</taxon>
        <taxon>Neoteleostei</taxon>
        <taxon>Acanthomorphata</taxon>
        <taxon>Gobiaria</taxon>
        <taxon>Gobiiformes</taxon>
        <taxon>Gobioidei</taxon>
        <taxon>Gobiidae</taxon>
        <taxon>Gobionellinae</taxon>
        <taxon>Mugilogobius</taxon>
    </lineage>
</organism>
<dbReference type="InterPro" id="IPR036426">
    <property type="entry name" value="Bulb-type_lectin_dom_sf"/>
</dbReference>
<dbReference type="Proteomes" id="UP001460270">
    <property type="component" value="Unassembled WGS sequence"/>
</dbReference>
<keyword evidence="2" id="KW-1185">Reference proteome</keyword>
<evidence type="ECO:0000313" key="2">
    <source>
        <dbReference type="Proteomes" id="UP001460270"/>
    </source>
</evidence>